<dbReference type="EMBL" id="CP016020">
    <property type="protein sequence ID" value="APH06088.1"/>
    <property type="molecule type" value="Genomic_DNA"/>
</dbReference>
<evidence type="ECO:0000259" key="1">
    <source>
        <dbReference type="Pfam" id="PF13556"/>
    </source>
</evidence>
<dbReference type="Proteomes" id="UP000181936">
    <property type="component" value="Chromosome"/>
</dbReference>
<dbReference type="STRING" id="1547283.A9C19_15810"/>
<dbReference type="RefSeq" id="WP_072580891.1">
    <property type="nucleotide sequence ID" value="NZ_CP016020.1"/>
</dbReference>
<dbReference type="InterPro" id="IPR051448">
    <property type="entry name" value="CdaR-like_regulators"/>
</dbReference>
<dbReference type="InterPro" id="IPR025736">
    <property type="entry name" value="PucR_C-HTH_dom"/>
</dbReference>
<evidence type="ECO:0000313" key="2">
    <source>
        <dbReference type="EMBL" id="APH06088.1"/>
    </source>
</evidence>
<dbReference type="AlphaFoldDB" id="A0A1L3MUT0"/>
<name>A0A1L3MUT0_9BACI</name>
<proteinExistence type="predicted"/>
<dbReference type="Gene3D" id="1.10.10.2840">
    <property type="entry name" value="PucR C-terminal helix-turn-helix domain"/>
    <property type="match status" value="1"/>
</dbReference>
<dbReference type="InterPro" id="IPR009057">
    <property type="entry name" value="Homeodomain-like_sf"/>
</dbReference>
<dbReference type="Pfam" id="PF13556">
    <property type="entry name" value="HTH_30"/>
    <property type="match status" value="1"/>
</dbReference>
<evidence type="ECO:0000313" key="3">
    <source>
        <dbReference type="Proteomes" id="UP000181936"/>
    </source>
</evidence>
<dbReference type="SUPFAM" id="SSF46689">
    <property type="entry name" value="Homeodomain-like"/>
    <property type="match status" value="1"/>
</dbReference>
<dbReference type="OrthoDB" id="9792148at2"/>
<dbReference type="InterPro" id="IPR042070">
    <property type="entry name" value="PucR_C-HTH_sf"/>
</dbReference>
<gene>
    <name evidence="2" type="ORF">A9C19_15810</name>
</gene>
<dbReference type="PANTHER" id="PTHR33744:SF15">
    <property type="entry name" value="CARBOHYDRATE DIACID REGULATOR"/>
    <property type="match status" value="1"/>
</dbReference>
<feature type="domain" description="PucR C-terminal helix-turn-helix" evidence="1">
    <location>
        <begin position="235"/>
        <end position="292"/>
    </location>
</feature>
<protein>
    <recommendedName>
        <fullName evidence="1">PucR C-terminal helix-turn-helix domain-containing protein</fullName>
    </recommendedName>
</protein>
<sequence length="297" mass="34317">MLEKLRQHFKDAFTTATNVNDSTYEWFQTESGDLFGIQKNRLSSSEKTLLASLFKPIESTQQQALSPSQQKWHDYLFSDDNPSSPLASKEKSLRFYYFYLKEAIEDKQSFDEAVTGIVDSELILWLSSSHGVIVEEKPSATFDDQSLKILIDTLTSDFYVEPSFYIGQLQKNDQQLRLKFSLEQQCFQVFHQSSQREKVSNFYEALPLIILHTQGKVNKQLLSNHLIEALEDKELLHTIEAFLQSNLNASSTAKRLYIHRNSLQYRLEKLLENTGLDIRTFSNAAFINLAITINRHL</sequence>
<organism evidence="2 3">
    <name type="scientific">Bacillus weihaiensis</name>
    <dbReference type="NCBI Taxonomy" id="1547283"/>
    <lineage>
        <taxon>Bacteria</taxon>
        <taxon>Bacillati</taxon>
        <taxon>Bacillota</taxon>
        <taxon>Bacilli</taxon>
        <taxon>Bacillales</taxon>
        <taxon>Bacillaceae</taxon>
        <taxon>Bacillus</taxon>
    </lineage>
</organism>
<dbReference type="PANTHER" id="PTHR33744">
    <property type="entry name" value="CARBOHYDRATE DIACID REGULATOR"/>
    <property type="match status" value="1"/>
</dbReference>
<keyword evidence="3" id="KW-1185">Reference proteome</keyword>
<dbReference type="KEGG" id="bwh:A9C19_15810"/>
<accession>A0A1L3MUT0</accession>
<reference evidence="2 3" key="1">
    <citation type="journal article" date="2016" name="Sci. Rep.">
        <title>Complete genome sequence and transcriptomic analysis of a novel marine strain Bacillus weihaiensis reveals the mechanism of brown algae degradation.</title>
        <authorList>
            <person name="Zhu Y."/>
            <person name="Chen P."/>
            <person name="Bao Y."/>
            <person name="Men Y."/>
            <person name="Zeng Y."/>
            <person name="Yang J."/>
            <person name="Sun J."/>
            <person name="Sun Y."/>
        </authorList>
    </citation>
    <scope>NUCLEOTIDE SEQUENCE [LARGE SCALE GENOMIC DNA]</scope>
    <source>
        <strain evidence="2 3">Alg07</strain>
    </source>
</reference>